<evidence type="ECO:0000313" key="2">
    <source>
        <dbReference type="Proteomes" id="UP000489600"/>
    </source>
</evidence>
<dbReference type="AlphaFoldDB" id="A0A565BK52"/>
<organism evidence="1 2">
    <name type="scientific">Arabis nemorensis</name>
    <dbReference type="NCBI Taxonomy" id="586526"/>
    <lineage>
        <taxon>Eukaryota</taxon>
        <taxon>Viridiplantae</taxon>
        <taxon>Streptophyta</taxon>
        <taxon>Embryophyta</taxon>
        <taxon>Tracheophyta</taxon>
        <taxon>Spermatophyta</taxon>
        <taxon>Magnoliopsida</taxon>
        <taxon>eudicotyledons</taxon>
        <taxon>Gunneridae</taxon>
        <taxon>Pentapetalae</taxon>
        <taxon>rosids</taxon>
        <taxon>malvids</taxon>
        <taxon>Brassicales</taxon>
        <taxon>Brassicaceae</taxon>
        <taxon>Arabideae</taxon>
        <taxon>Arabis</taxon>
    </lineage>
</organism>
<dbReference type="EMBL" id="CABITT030000004">
    <property type="protein sequence ID" value="VVB01737.1"/>
    <property type="molecule type" value="Genomic_DNA"/>
</dbReference>
<name>A0A565BK52_9BRAS</name>
<comment type="caution">
    <text evidence="1">The sequence shown here is derived from an EMBL/GenBank/DDBJ whole genome shotgun (WGS) entry which is preliminary data.</text>
</comment>
<protein>
    <submittedName>
        <fullName evidence="1">Uncharacterized protein</fullName>
    </submittedName>
</protein>
<keyword evidence="2" id="KW-1185">Reference proteome</keyword>
<dbReference type="OrthoDB" id="1885109at2759"/>
<reference evidence="1" key="1">
    <citation type="submission" date="2019-07" db="EMBL/GenBank/DDBJ databases">
        <authorList>
            <person name="Dittberner H."/>
        </authorList>
    </citation>
    <scope>NUCLEOTIDE SEQUENCE [LARGE SCALE GENOMIC DNA]</scope>
</reference>
<accession>A0A565BK52</accession>
<evidence type="ECO:0000313" key="1">
    <source>
        <dbReference type="EMBL" id="VVB01737.1"/>
    </source>
</evidence>
<gene>
    <name evidence="1" type="ORF">ANE_LOCUS12181</name>
</gene>
<dbReference type="Proteomes" id="UP000489600">
    <property type="component" value="Unassembled WGS sequence"/>
</dbReference>
<proteinExistence type="predicted"/>
<sequence length="139" mass="15979">MIIWAKQNETEFGSNENLEQGKFIVLNKDVPYAEHERIDENVDQAKVVSGHSVDVPYDWVNENVDQAKDASYAEHKRVNESMEQAKDVPYVEHELINENAEQAKDVCYAEHDEQVNESMDQEKVDAFEAILFPTLGKTH</sequence>